<dbReference type="SUPFAM" id="SSF50952">
    <property type="entry name" value="Soluble quinoprotein glucose dehydrogenase"/>
    <property type="match status" value="1"/>
</dbReference>
<protein>
    <submittedName>
        <fullName evidence="2">Dehydrogenase</fullName>
    </submittedName>
</protein>
<keyword evidence="3" id="KW-1185">Reference proteome</keyword>
<dbReference type="Gene3D" id="2.120.10.30">
    <property type="entry name" value="TolB, C-terminal domain"/>
    <property type="match status" value="1"/>
</dbReference>
<organism evidence="2 3">
    <name type="scientific">Ornithinibacillus halotolerans</name>
    <dbReference type="NCBI Taxonomy" id="1274357"/>
    <lineage>
        <taxon>Bacteria</taxon>
        <taxon>Bacillati</taxon>
        <taxon>Bacillota</taxon>
        <taxon>Bacilli</taxon>
        <taxon>Bacillales</taxon>
        <taxon>Bacillaceae</taxon>
        <taxon>Ornithinibacillus</taxon>
    </lineage>
</organism>
<proteinExistence type="predicted"/>
<reference evidence="2" key="2">
    <citation type="submission" date="2020-09" db="EMBL/GenBank/DDBJ databases">
        <authorList>
            <person name="Sun Q."/>
            <person name="Zhou Y."/>
        </authorList>
    </citation>
    <scope>NUCLEOTIDE SEQUENCE</scope>
    <source>
        <strain evidence="2">CGMCC 1.12408</strain>
    </source>
</reference>
<reference evidence="2" key="1">
    <citation type="journal article" date="2014" name="Int. J. Syst. Evol. Microbiol.">
        <title>Complete genome sequence of Corynebacterium casei LMG S-19264T (=DSM 44701T), isolated from a smear-ripened cheese.</title>
        <authorList>
            <consortium name="US DOE Joint Genome Institute (JGI-PGF)"/>
            <person name="Walter F."/>
            <person name="Albersmeier A."/>
            <person name="Kalinowski J."/>
            <person name="Ruckert C."/>
        </authorList>
    </citation>
    <scope>NUCLEOTIDE SEQUENCE</scope>
    <source>
        <strain evidence="2">CGMCC 1.12408</strain>
    </source>
</reference>
<dbReference type="Proteomes" id="UP000613512">
    <property type="component" value="Unassembled WGS sequence"/>
</dbReference>
<dbReference type="PANTHER" id="PTHR19328:SF13">
    <property type="entry name" value="HIPL1 PROTEIN"/>
    <property type="match status" value="1"/>
</dbReference>
<dbReference type="InterPro" id="IPR011041">
    <property type="entry name" value="Quinoprot_gluc/sorb_DH_b-prop"/>
</dbReference>
<evidence type="ECO:0000313" key="2">
    <source>
        <dbReference type="EMBL" id="GGA84464.1"/>
    </source>
</evidence>
<feature type="domain" description="Glucose/Sorbosone dehydrogenase" evidence="1">
    <location>
        <begin position="37"/>
        <end position="326"/>
    </location>
</feature>
<dbReference type="EMBL" id="BMEY01000017">
    <property type="protein sequence ID" value="GGA84464.1"/>
    <property type="molecule type" value="Genomic_DNA"/>
</dbReference>
<dbReference type="AlphaFoldDB" id="A0A916S6V9"/>
<name>A0A916S6V9_9BACI</name>
<sequence length="343" mass="38425">MFIMLFFMFLVGCSTDDAVESLPTMNQEEFKVIAADLEIPWEIVKHNDVIYVSERPGAIVEVHSSHVERIPVQLEKELSKQPEAGLLGIALPPDFSDTAYAYYSCVENNEYYQRVAKIKRKENHWEETSVILDKIPGGKYHQGGRIEIGPDQKLYVTTGDATSPELAQDLTSLAGKILRINLNGTVPSDNPFKGNYIYSYGHRNPQGITWDGNGKLYATEHGQSAHDELNLIEKGRNYGWPIIQGNETHEGMEVPIIHSNDQTWAPSGLAFLGDRLYFSALRGEGVRVYNLKTGELDAFLTELGRVRDVLATDEGLYVITNNTDGRGNPEDEDDRLILVPPLE</sequence>
<evidence type="ECO:0000313" key="3">
    <source>
        <dbReference type="Proteomes" id="UP000613512"/>
    </source>
</evidence>
<dbReference type="InterPro" id="IPR011042">
    <property type="entry name" value="6-blade_b-propeller_TolB-like"/>
</dbReference>
<gene>
    <name evidence="2" type="ORF">GCM10008025_29500</name>
</gene>
<dbReference type="Pfam" id="PF07995">
    <property type="entry name" value="GSDH"/>
    <property type="match status" value="1"/>
</dbReference>
<dbReference type="InterPro" id="IPR012938">
    <property type="entry name" value="Glc/Sorbosone_DH"/>
</dbReference>
<evidence type="ECO:0000259" key="1">
    <source>
        <dbReference type="Pfam" id="PF07995"/>
    </source>
</evidence>
<dbReference type="PANTHER" id="PTHR19328">
    <property type="entry name" value="HEDGEHOG-INTERACTING PROTEIN"/>
    <property type="match status" value="1"/>
</dbReference>
<accession>A0A916S6V9</accession>
<comment type="caution">
    <text evidence="2">The sequence shown here is derived from an EMBL/GenBank/DDBJ whole genome shotgun (WGS) entry which is preliminary data.</text>
</comment>